<dbReference type="OrthoDB" id="20018at2759"/>
<dbReference type="GO" id="GO:0016197">
    <property type="term" value="P:endosomal transport"/>
    <property type="evidence" value="ECO:0007669"/>
    <property type="project" value="TreeGrafter"/>
</dbReference>
<dbReference type="PANTHER" id="PTHR13073">
    <property type="entry name" value="BLOC-1 COMPLEX SUBUNIT 1"/>
    <property type="match status" value="1"/>
</dbReference>
<dbReference type="GO" id="GO:0031083">
    <property type="term" value="C:BLOC-1 complex"/>
    <property type="evidence" value="ECO:0007669"/>
    <property type="project" value="InterPro"/>
</dbReference>
<evidence type="ECO:0000313" key="3">
    <source>
        <dbReference type="EMBL" id="CAH1406469.1"/>
    </source>
</evidence>
<gene>
    <name evidence="3" type="ORF">NEZAVI_LOCUS14397</name>
</gene>
<evidence type="ECO:0000313" key="4">
    <source>
        <dbReference type="Proteomes" id="UP001152798"/>
    </source>
</evidence>
<sequence length="125" mass="14054">MLTSLLKEHHANQLARKETQEEKRKEAIAAASDLTQALVDHLNVGVAQAYLNQKRLDAEAKQLHQNATNFAKNTQQWLSLVEGFSSALKEIGDVENWAQMIENDMKTVTCALEYAYKVTQENPPS</sequence>
<dbReference type="Proteomes" id="UP001152798">
    <property type="component" value="Chromosome 6"/>
</dbReference>
<organism evidence="3 4">
    <name type="scientific">Nezara viridula</name>
    <name type="common">Southern green stink bug</name>
    <name type="synonym">Cimex viridulus</name>
    <dbReference type="NCBI Taxonomy" id="85310"/>
    <lineage>
        <taxon>Eukaryota</taxon>
        <taxon>Metazoa</taxon>
        <taxon>Ecdysozoa</taxon>
        <taxon>Arthropoda</taxon>
        <taxon>Hexapoda</taxon>
        <taxon>Insecta</taxon>
        <taxon>Pterygota</taxon>
        <taxon>Neoptera</taxon>
        <taxon>Paraneoptera</taxon>
        <taxon>Hemiptera</taxon>
        <taxon>Heteroptera</taxon>
        <taxon>Panheteroptera</taxon>
        <taxon>Pentatomomorpha</taxon>
        <taxon>Pentatomoidea</taxon>
        <taxon>Pentatomidae</taxon>
        <taxon>Pentatominae</taxon>
        <taxon>Nezara</taxon>
    </lineage>
</organism>
<dbReference type="EMBL" id="OV725082">
    <property type="protein sequence ID" value="CAH1406469.1"/>
    <property type="molecule type" value="Genomic_DNA"/>
</dbReference>
<dbReference type="InterPro" id="IPR009395">
    <property type="entry name" value="BLOC1S1"/>
</dbReference>
<comment type="similarity">
    <text evidence="1">Belongs to the BLOC1S1 family.</text>
</comment>
<evidence type="ECO:0000256" key="1">
    <source>
        <dbReference type="ARBA" id="ARBA00007133"/>
    </source>
</evidence>
<evidence type="ECO:0000256" key="2">
    <source>
        <dbReference type="ARBA" id="ARBA00019577"/>
    </source>
</evidence>
<dbReference type="PANTHER" id="PTHR13073:SF0">
    <property type="entry name" value="BIOGENESIS OF LYSOSOME-RELATED ORGANELLES COMPLEX 1 SUBUNIT 1"/>
    <property type="match status" value="1"/>
</dbReference>
<reference evidence="3" key="1">
    <citation type="submission" date="2022-01" db="EMBL/GenBank/DDBJ databases">
        <authorList>
            <person name="King R."/>
        </authorList>
    </citation>
    <scope>NUCLEOTIDE SEQUENCE</scope>
</reference>
<proteinExistence type="inferred from homology"/>
<keyword evidence="4" id="KW-1185">Reference proteome</keyword>
<protein>
    <recommendedName>
        <fullName evidence="2">Biogenesis of lysosome-related organelles complex 1 subunit 1</fullName>
    </recommendedName>
</protein>
<name>A0A9P0HQL5_NEZVI</name>
<dbReference type="Pfam" id="PF06320">
    <property type="entry name" value="GCN5L1"/>
    <property type="match status" value="1"/>
</dbReference>
<dbReference type="AlphaFoldDB" id="A0A9P0HQL5"/>
<accession>A0A9P0HQL5</accession>